<reference evidence="2 3" key="1">
    <citation type="submission" date="2019-08" db="EMBL/GenBank/DDBJ databases">
        <title>Deep-cultivation of Planctomycetes and their phenomic and genomic characterization uncovers novel biology.</title>
        <authorList>
            <person name="Wiegand S."/>
            <person name="Jogler M."/>
            <person name="Boedeker C."/>
            <person name="Pinto D."/>
            <person name="Vollmers J."/>
            <person name="Rivas-Marin E."/>
            <person name="Kohn T."/>
            <person name="Peeters S.H."/>
            <person name="Heuer A."/>
            <person name="Rast P."/>
            <person name="Oberbeckmann S."/>
            <person name="Bunk B."/>
            <person name="Jeske O."/>
            <person name="Meyerdierks A."/>
            <person name="Storesund J.E."/>
            <person name="Kallscheuer N."/>
            <person name="Luecker S."/>
            <person name="Lage O.M."/>
            <person name="Pohl T."/>
            <person name="Merkel B.J."/>
            <person name="Hornburger P."/>
            <person name="Mueller R.-W."/>
            <person name="Bruemmer F."/>
            <person name="Labrenz M."/>
            <person name="Spormann A.M."/>
            <person name="Op den Camp H."/>
            <person name="Overmann J."/>
            <person name="Amann R."/>
            <person name="Jetten M.S.M."/>
            <person name="Mascher T."/>
            <person name="Medema M.H."/>
            <person name="Devos D.P."/>
            <person name="Kaster A.-K."/>
            <person name="Ovreas L."/>
            <person name="Rohde M."/>
            <person name="Galperin M.Y."/>
            <person name="Jogler C."/>
        </authorList>
    </citation>
    <scope>NUCLEOTIDE SEQUENCE [LARGE SCALE GENOMIC DNA]</scope>
    <source>
        <strain evidence="2 3">OJF2</strain>
    </source>
</reference>
<keyword evidence="3" id="KW-1185">Reference proteome</keyword>
<organism evidence="2 3">
    <name type="scientific">Aquisphaera giovannonii</name>
    <dbReference type="NCBI Taxonomy" id="406548"/>
    <lineage>
        <taxon>Bacteria</taxon>
        <taxon>Pseudomonadati</taxon>
        <taxon>Planctomycetota</taxon>
        <taxon>Planctomycetia</taxon>
        <taxon>Isosphaerales</taxon>
        <taxon>Isosphaeraceae</taxon>
        <taxon>Aquisphaera</taxon>
    </lineage>
</organism>
<dbReference type="KEGG" id="agv:OJF2_69780"/>
<dbReference type="EMBL" id="CP042997">
    <property type="protein sequence ID" value="QEH38377.1"/>
    <property type="molecule type" value="Genomic_DNA"/>
</dbReference>
<name>A0A5B9WCY6_9BACT</name>
<gene>
    <name evidence="2" type="ORF">OJF2_69780</name>
</gene>
<feature type="region of interest" description="Disordered" evidence="1">
    <location>
        <begin position="130"/>
        <end position="165"/>
    </location>
</feature>
<accession>A0A5B9WCY6</accession>
<protein>
    <submittedName>
        <fullName evidence="2">Uncharacterized protein</fullName>
    </submittedName>
</protein>
<evidence type="ECO:0000256" key="1">
    <source>
        <dbReference type="SAM" id="MobiDB-lite"/>
    </source>
</evidence>
<proteinExistence type="predicted"/>
<dbReference type="Proteomes" id="UP000324233">
    <property type="component" value="Chromosome"/>
</dbReference>
<sequence length="170" mass="18510">MNFETRSSPGGDRRDVHLCAPVRAGSWKGVQRRRAHPASAVCSDPGGRPRRGVWHAASVAVRAVLCLLMLIPAVPDRLGRIEYRGLLQEPGARGASLESFIPFRPRSRTLLTHAAQRVLRLRAVLPKATGRDAATASEQAPSTLTAGRVQHLRTTGDRPNPSLLLPHLRC</sequence>
<evidence type="ECO:0000313" key="2">
    <source>
        <dbReference type="EMBL" id="QEH38377.1"/>
    </source>
</evidence>
<feature type="compositionally biased region" description="Polar residues" evidence="1">
    <location>
        <begin position="136"/>
        <end position="145"/>
    </location>
</feature>
<dbReference type="AlphaFoldDB" id="A0A5B9WCY6"/>
<evidence type="ECO:0000313" key="3">
    <source>
        <dbReference type="Proteomes" id="UP000324233"/>
    </source>
</evidence>